<dbReference type="InterPro" id="IPR049353">
    <property type="entry name" value="GyrB_hook"/>
</dbReference>
<dbReference type="InterPro" id="IPR001241">
    <property type="entry name" value="Topo_IIA"/>
</dbReference>
<dbReference type="InterPro" id="IPR034160">
    <property type="entry name" value="TOPRIM_GyrB"/>
</dbReference>
<comment type="subcellular location">
    <subcellularLocation>
        <location evidence="11">Cytoplasm</location>
    </subcellularLocation>
</comment>
<dbReference type="NCBIfam" id="NF011501">
    <property type="entry name" value="PRK14939.1"/>
    <property type="match status" value="1"/>
</dbReference>
<evidence type="ECO:0000256" key="7">
    <source>
        <dbReference type="ARBA" id="ARBA00022842"/>
    </source>
</evidence>
<evidence type="ECO:0000256" key="5">
    <source>
        <dbReference type="ARBA" id="ARBA00022741"/>
    </source>
</evidence>
<feature type="binding site" evidence="11">
    <location>
        <position position="506"/>
    </location>
    <ligand>
        <name>Mg(2+)</name>
        <dbReference type="ChEBI" id="CHEBI:18420"/>
        <label>1</label>
        <note>catalytic</note>
    </ligand>
</feature>
<name>K2HLM1_9RHOB</name>
<dbReference type="STRING" id="1231392.OCGS_2138"/>
<comment type="cofactor">
    <cofactor evidence="11">
        <name>Mg(2+)</name>
        <dbReference type="ChEBI" id="CHEBI:18420"/>
    </cofactor>
    <cofactor evidence="11">
        <name>Mn(2+)</name>
        <dbReference type="ChEBI" id="CHEBI:29035"/>
    </cofactor>
    <cofactor evidence="11">
        <name>Ca(2+)</name>
        <dbReference type="ChEBI" id="CHEBI:29108"/>
    </cofactor>
    <text evidence="11">Binds two Mg(2+) per subunit. The magnesium ions form salt bridges with both the protein and the DNA. Can also accept other divalent metal cations, such as Mn(2+) or Ca(2+).</text>
</comment>
<dbReference type="Gene3D" id="3.40.50.670">
    <property type="match status" value="2"/>
</dbReference>
<feature type="domain" description="Toprim" evidence="12">
    <location>
        <begin position="426"/>
        <end position="541"/>
    </location>
</feature>
<comment type="similarity">
    <text evidence="2 11">Belongs to the type II topoisomerase GyrB family.</text>
</comment>
<dbReference type="PANTHER" id="PTHR45866">
    <property type="entry name" value="DNA GYRASE/TOPOISOMERASE SUBUNIT B"/>
    <property type="match status" value="1"/>
</dbReference>
<dbReference type="PANTHER" id="PTHR45866:SF1">
    <property type="entry name" value="DNA GYRASE SUBUNIT B, MITOCHONDRIAL"/>
    <property type="match status" value="1"/>
</dbReference>
<reference evidence="13 14" key="1">
    <citation type="journal article" date="2012" name="J. Bacteriol.">
        <title>Draft Genome Sequence of Oceaniovalibus guishaninsula JLT2003T.</title>
        <authorList>
            <person name="Tang K."/>
            <person name="Liu K."/>
            <person name="Jiao N."/>
        </authorList>
    </citation>
    <scope>NUCLEOTIDE SEQUENCE [LARGE SCALE GENOMIC DNA]</scope>
    <source>
        <strain evidence="13 14">JLT2003</strain>
    </source>
</reference>
<dbReference type="FunFam" id="3.30.230.10:FF:000005">
    <property type="entry name" value="DNA gyrase subunit B"/>
    <property type="match status" value="1"/>
</dbReference>
<dbReference type="CDD" id="cd00822">
    <property type="entry name" value="TopoII_Trans_DNA_gyrase"/>
    <property type="match status" value="1"/>
</dbReference>
<dbReference type="PRINTS" id="PR01159">
    <property type="entry name" value="DNAGYRASEB"/>
</dbReference>
<keyword evidence="14" id="KW-1185">Reference proteome</keyword>
<keyword evidence="5 11" id="KW-0547">Nucleotide-binding</keyword>
<evidence type="ECO:0000256" key="4">
    <source>
        <dbReference type="ARBA" id="ARBA00022723"/>
    </source>
</evidence>
<dbReference type="GO" id="GO:0006261">
    <property type="term" value="P:DNA-templated DNA replication"/>
    <property type="evidence" value="ECO:0007669"/>
    <property type="project" value="UniProtKB-UniRule"/>
</dbReference>
<dbReference type="InterPro" id="IPR011557">
    <property type="entry name" value="GyrB"/>
</dbReference>
<dbReference type="InterPro" id="IPR000565">
    <property type="entry name" value="Topo_IIA_B"/>
</dbReference>
<evidence type="ECO:0000313" key="14">
    <source>
        <dbReference type="Proteomes" id="UP000006765"/>
    </source>
</evidence>
<feature type="binding site" evidence="11">
    <location>
        <position position="506"/>
    </location>
    <ligand>
        <name>Mg(2+)</name>
        <dbReference type="ChEBI" id="CHEBI:18420"/>
        <label>2</label>
    </ligand>
</feature>
<dbReference type="SUPFAM" id="SSF54211">
    <property type="entry name" value="Ribosomal protein S5 domain 2-like"/>
    <property type="match status" value="1"/>
</dbReference>
<evidence type="ECO:0000256" key="6">
    <source>
        <dbReference type="ARBA" id="ARBA00022840"/>
    </source>
</evidence>
<dbReference type="InterPro" id="IPR013506">
    <property type="entry name" value="Topo_IIA_bsu_dom2"/>
</dbReference>
<dbReference type="NCBIfam" id="NF004189">
    <property type="entry name" value="PRK05644.1"/>
    <property type="match status" value="1"/>
</dbReference>
<comment type="function">
    <text evidence="11">A type II topoisomerase that negatively supercoils closed circular double-stranded (ds) DNA in an ATP-dependent manner to modulate DNA topology and maintain chromosomes in an underwound state. Negative supercoiling favors strand separation, and DNA replication, transcription, recombination and repair, all of which involve strand separation. Also able to catalyze the interconversion of other topological isomers of dsDNA rings, including catenanes and knotted rings. Type II topoisomerases break and join 2 DNA strands simultaneously in an ATP-dependent manner.</text>
</comment>
<evidence type="ECO:0000256" key="3">
    <source>
        <dbReference type="ARBA" id="ARBA00022490"/>
    </source>
</evidence>
<gene>
    <name evidence="11" type="primary">gyrB</name>
    <name evidence="13" type="ORF">OCGS_2138</name>
</gene>
<dbReference type="GO" id="GO:0006265">
    <property type="term" value="P:DNA topological change"/>
    <property type="evidence" value="ECO:0007669"/>
    <property type="project" value="UniProtKB-UniRule"/>
</dbReference>
<dbReference type="FunFam" id="3.30.565.10:FF:000002">
    <property type="entry name" value="DNA gyrase subunit B"/>
    <property type="match status" value="1"/>
</dbReference>
<comment type="subunit">
    <text evidence="11">Heterotetramer, composed of two GyrA and two GyrB chains. In the heterotetramer, GyrA contains the active site tyrosine that forms a transient covalent intermediate with DNA, while GyrB binds cofactors and catalyzes ATP hydrolysis.</text>
</comment>
<keyword evidence="8 11" id="KW-0799">Topoisomerase</keyword>
<keyword evidence="6 11" id="KW-0067">ATP-binding</keyword>
<keyword evidence="7 11" id="KW-0460">Magnesium</keyword>
<dbReference type="InterPro" id="IPR036890">
    <property type="entry name" value="HATPase_C_sf"/>
</dbReference>
<dbReference type="InterPro" id="IPR014721">
    <property type="entry name" value="Ribsml_uS5_D2-typ_fold_subgr"/>
</dbReference>
<dbReference type="GO" id="GO:0003677">
    <property type="term" value="F:DNA binding"/>
    <property type="evidence" value="ECO:0007669"/>
    <property type="project" value="UniProtKB-KW"/>
</dbReference>
<dbReference type="HAMAP" id="MF_01898">
    <property type="entry name" value="GyrB"/>
    <property type="match status" value="1"/>
</dbReference>
<dbReference type="EC" id="5.6.2.2" evidence="11"/>
<evidence type="ECO:0000256" key="9">
    <source>
        <dbReference type="ARBA" id="ARBA00023125"/>
    </source>
</evidence>
<dbReference type="SUPFAM" id="SSF55874">
    <property type="entry name" value="ATPase domain of HSP90 chaperone/DNA topoisomerase II/histidine kinase"/>
    <property type="match status" value="1"/>
</dbReference>
<comment type="caution">
    <text evidence="13">The sequence shown here is derived from an EMBL/GenBank/DDBJ whole genome shotgun (WGS) entry which is preliminary data.</text>
</comment>
<dbReference type="GO" id="GO:0003918">
    <property type="term" value="F:DNA topoisomerase type II (double strand cut, ATP-hydrolyzing) activity"/>
    <property type="evidence" value="ECO:0007669"/>
    <property type="project" value="UniProtKB-UniRule"/>
</dbReference>
<dbReference type="InterPro" id="IPR013760">
    <property type="entry name" value="Topo_IIA-like_dom_sf"/>
</dbReference>
<dbReference type="GO" id="GO:0005737">
    <property type="term" value="C:cytoplasm"/>
    <property type="evidence" value="ECO:0007669"/>
    <property type="project" value="UniProtKB-SubCell"/>
</dbReference>
<evidence type="ECO:0000313" key="13">
    <source>
        <dbReference type="EMBL" id="EKE43804.1"/>
    </source>
</evidence>
<dbReference type="Gene3D" id="3.30.565.10">
    <property type="entry name" value="Histidine kinase-like ATPase, C-terminal domain"/>
    <property type="match status" value="1"/>
</dbReference>
<feature type="binding site" evidence="11">
    <location>
        <position position="432"/>
    </location>
    <ligand>
        <name>Mg(2+)</name>
        <dbReference type="ChEBI" id="CHEBI:18420"/>
        <label>1</label>
        <note>catalytic</note>
    </ligand>
</feature>
<dbReference type="InterPro" id="IPR020568">
    <property type="entry name" value="Ribosomal_Su5_D2-typ_SF"/>
</dbReference>
<dbReference type="GO" id="GO:0005524">
    <property type="term" value="F:ATP binding"/>
    <property type="evidence" value="ECO:0007669"/>
    <property type="project" value="UniProtKB-UniRule"/>
</dbReference>
<dbReference type="SUPFAM" id="SSF56719">
    <property type="entry name" value="Type II DNA topoisomerase"/>
    <property type="match status" value="1"/>
</dbReference>
<evidence type="ECO:0000256" key="8">
    <source>
        <dbReference type="ARBA" id="ARBA00023029"/>
    </source>
</evidence>
<keyword evidence="9" id="KW-0238">DNA-binding</keyword>
<dbReference type="Pfam" id="PF00986">
    <property type="entry name" value="DNA_gyraseB_C"/>
    <property type="match status" value="1"/>
</dbReference>
<organism evidence="13 14">
    <name type="scientific">Oceaniovalibus guishaninsula JLT2003</name>
    <dbReference type="NCBI Taxonomy" id="1231392"/>
    <lineage>
        <taxon>Bacteria</taxon>
        <taxon>Pseudomonadati</taxon>
        <taxon>Pseudomonadota</taxon>
        <taxon>Alphaproteobacteria</taxon>
        <taxon>Rhodobacterales</taxon>
        <taxon>Roseobacteraceae</taxon>
        <taxon>Oceaniovalibus</taxon>
    </lineage>
</organism>
<dbReference type="InterPro" id="IPR006171">
    <property type="entry name" value="TOPRIM_dom"/>
</dbReference>
<evidence type="ECO:0000256" key="2">
    <source>
        <dbReference type="ARBA" id="ARBA00010708"/>
    </source>
</evidence>
<dbReference type="AlphaFoldDB" id="K2HLM1"/>
<feature type="site" description="Interaction with DNA" evidence="11">
    <location>
        <position position="457"/>
    </location>
</feature>
<evidence type="ECO:0000259" key="12">
    <source>
        <dbReference type="PROSITE" id="PS50880"/>
    </source>
</evidence>
<dbReference type="SMART" id="SM00387">
    <property type="entry name" value="HATPase_c"/>
    <property type="match status" value="1"/>
</dbReference>
<dbReference type="Proteomes" id="UP000006765">
    <property type="component" value="Unassembled WGS sequence"/>
</dbReference>
<dbReference type="NCBIfam" id="TIGR01059">
    <property type="entry name" value="gyrB"/>
    <property type="match status" value="1"/>
</dbReference>
<dbReference type="PROSITE" id="PS00177">
    <property type="entry name" value="TOPOISOMERASE_II"/>
    <property type="match status" value="1"/>
</dbReference>
<dbReference type="CDD" id="cd03366">
    <property type="entry name" value="TOPRIM_TopoIIA_GyrB"/>
    <property type="match status" value="1"/>
</dbReference>
<dbReference type="PROSITE" id="PS50880">
    <property type="entry name" value="TOPRIM"/>
    <property type="match status" value="1"/>
</dbReference>
<dbReference type="InterPro" id="IPR002288">
    <property type="entry name" value="DNA_gyrase_B_C"/>
</dbReference>
<keyword evidence="4 11" id="KW-0479">Metal-binding</keyword>
<dbReference type="InterPro" id="IPR018522">
    <property type="entry name" value="TopoIIA_CS"/>
</dbReference>
<comment type="catalytic activity">
    <reaction evidence="1 11">
        <text>ATP-dependent breakage, passage and rejoining of double-stranded DNA.</text>
        <dbReference type="EC" id="5.6.2.2"/>
    </reaction>
</comment>
<dbReference type="InterPro" id="IPR003594">
    <property type="entry name" value="HATPase_dom"/>
</dbReference>
<dbReference type="Pfam" id="PF02518">
    <property type="entry name" value="HATPase_c"/>
    <property type="match status" value="1"/>
</dbReference>
<feature type="binding site" evidence="11">
    <location>
        <position position="508"/>
    </location>
    <ligand>
        <name>Mg(2+)</name>
        <dbReference type="ChEBI" id="CHEBI:18420"/>
        <label>2</label>
    </ligand>
</feature>
<keyword evidence="3 11" id="KW-0963">Cytoplasm</keyword>
<evidence type="ECO:0000256" key="10">
    <source>
        <dbReference type="ARBA" id="ARBA00023235"/>
    </source>
</evidence>
<feature type="site" description="Interaction with DNA" evidence="11">
    <location>
        <position position="460"/>
    </location>
</feature>
<dbReference type="FunFam" id="3.40.50.670:FF:000004">
    <property type="entry name" value="DNA gyrase subunit B"/>
    <property type="match status" value="1"/>
</dbReference>
<dbReference type="Pfam" id="PF01751">
    <property type="entry name" value="Toprim"/>
    <property type="match status" value="1"/>
</dbReference>
<dbReference type="CDD" id="cd16928">
    <property type="entry name" value="HATPase_GyrB-like"/>
    <property type="match status" value="1"/>
</dbReference>
<evidence type="ECO:0000256" key="1">
    <source>
        <dbReference type="ARBA" id="ARBA00000185"/>
    </source>
</evidence>
<sequence length="805" mass="88791">MAEDTPLREEYGADSIKVLKGLEAVRKRPGMYIGDTDDGSGLHHMVYEVVDNGIDEALGGYADAVTVTLHDDGSVSVRDNGRGIPVGIHEGEGVSAAEVIMTQLHAGGKFDQNSYKVSGGLHGVGVSVVNALSDWLELRIWRDGKEHTARFEHGDTVRHLAVVGPANGEKGTEVRFLASTDTFSNLDYSFKTLEARLRELAFLNSGVRIVLRDERPAEPLETDLCYEGGVREFVKYLDRSKTPMIPEPIFFTGERDGITVEVAMWWNDTYNEMVLPFTNNIPQRDGGTHLAGFRGALTRTMNLYAGSSGIAKKEKVNFTGDDAREGLTCVLSVKVPDPKFSSQTKDKLVSSEVRPAVEGLVNEKLSEWFEENPGEARAIVTKVVEAALAREAARKAREMTRKKSSLDIANLPGKLADCQVKDPAQREVFLVEGDSAGGSAKQGRARFNQAVLPLRGKILNVERARFDRMLGSDQIGMMITAFGTGIGRDEFDIDKLRYHKIIIMTDADVDGAHIRTLLLTFFFRQMPQIIEGGYLYIAQPPLYKVARGKSEVYLKDEAGLEDYLIQQGVDGAVLRLKSGEEIAGPDLMRVVEDARQVRRILQAFPTHYNAMLLEQAAIAGAFVPGQVDADPQGVADSVAARLDQVALEYETGWQGRITQDHGLRVARFLRGVEEVRSLDGAILRGGEARRLGTHTDALQGTYADPARLVRKDRETVIHGPSDLLNAITEEGQRGLTLQRYKGLGEMNPDQLWETTLDPEARTLLQVRIEDVAEADDIFTKLMGDVVEPRRDFIRANALSVENLDT</sequence>
<dbReference type="eggNOG" id="COG0187">
    <property type="taxonomic scope" value="Bacteria"/>
</dbReference>
<dbReference type="PRINTS" id="PR00418">
    <property type="entry name" value="TPI2FAMILY"/>
</dbReference>
<accession>K2HLM1</accession>
<dbReference type="Pfam" id="PF21249">
    <property type="entry name" value="GyrB_hook"/>
    <property type="match status" value="1"/>
</dbReference>
<dbReference type="EMBL" id="AMGO01000047">
    <property type="protein sequence ID" value="EKE43804.1"/>
    <property type="molecule type" value="Genomic_DNA"/>
</dbReference>
<comment type="miscellaneous">
    <text evidence="11">Few gyrases are as efficient as E.coli at forming negative supercoils. Not all organisms have 2 type II topoisomerases; in organisms with a single type II topoisomerase this enzyme also has to decatenate newly replicated chromosomes.</text>
</comment>
<dbReference type="RefSeq" id="WP_007427290.1">
    <property type="nucleotide sequence ID" value="NZ_AMGO01000047.1"/>
</dbReference>
<protein>
    <recommendedName>
        <fullName evidence="11">DNA gyrase subunit B</fullName>
        <ecNumber evidence="11">5.6.2.2</ecNumber>
    </recommendedName>
</protein>
<dbReference type="SMART" id="SM00433">
    <property type="entry name" value="TOP2c"/>
    <property type="match status" value="1"/>
</dbReference>
<dbReference type="GO" id="GO:0005694">
    <property type="term" value="C:chromosome"/>
    <property type="evidence" value="ECO:0007669"/>
    <property type="project" value="InterPro"/>
</dbReference>
<proteinExistence type="inferred from homology"/>
<dbReference type="Gene3D" id="3.30.230.10">
    <property type="match status" value="1"/>
</dbReference>
<dbReference type="OrthoDB" id="9802808at2"/>
<dbReference type="GO" id="GO:0046872">
    <property type="term" value="F:metal ion binding"/>
    <property type="evidence" value="ECO:0007669"/>
    <property type="project" value="UniProtKB-KW"/>
</dbReference>
<evidence type="ECO:0000256" key="11">
    <source>
        <dbReference type="HAMAP-Rule" id="MF_01898"/>
    </source>
</evidence>
<keyword evidence="10 11" id="KW-0413">Isomerase</keyword>
<dbReference type="PATRIC" id="fig|1231392.3.peg.2150"/>
<dbReference type="Pfam" id="PF00204">
    <property type="entry name" value="DNA_gyraseB"/>
    <property type="match status" value="1"/>
</dbReference>
<dbReference type="InterPro" id="IPR013759">
    <property type="entry name" value="Topo_IIA_B_C"/>
</dbReference>